<dbReference type="KEGG" id="izh:FEM41_23275"/>
<dbReference type="OrthoDB" id="8720143at2"/>
<dbReference type="PANTHER" id="PTHR30118">
    <property type="entry name" value="HTH-TYPE TRANSCRIPTIONAL REGULATOR LEUO-RELATED"/>
    <property type="match status" value="1"/>
</dbReference>
<comment type="similarity">
    <text evidence="1">Belongs to the LysR transcriptional regulatory family.</text>
</comment>
<organism evidence="6 7">
    <name type="scientific">Jejubacter calystegiae</name>
    <dbReference type="NCBI Taxonomy" id="2579935"/>
    <lineage>
        <taxon>Bacteria</taxon>
        <taxon>Pseudomonadati</taxon>
        <taxon>Pseudomonadota</taxon>
        <taxon>Gammaproteobacteria</taxon>
        <taxon>Enterobacterales</taxon>
        <taxon>Enterobacteriaceae</taxon>
        <taxon>Jejubacter</taxon>
    </lineage>
</organism>
<dbReference type="Gene3D" id="1.10.10.10">
    <property type="entry name" value="Winged helix-like DNA-binding domain superfamily/Winged helix DNA-binding domain"/>
    <property type="match status" value="1"/>
</dbReference>
<dbReference type="GO" id="GO:0003677">
    <property type="term" value="F:DNA binding"/>
    <property type="evidence" value="ECO:0007669"/>
    <property type="project" value="UniProtKB-KW"/>
</dbReference>
<evidence type="ECO:0000313" key="6">
    <source>
        <dbReference type="EMBL" id="QCT22357.1"/>
    </source>
</evidence>
<evidence type="ECO:0000256" key="1">
    <source>
        <dbReference type="ARBA" id="ARBA00009437"/>
    </source>
</evidence>
<dbReference type="InterPro" id="IPR050389">
    <property type="entry name" value="LysR-type_TF"/>
</dbReference>
<feature type="domain" description="HTH lysR-type" evidence="5">
    <location>
        <begin position="12"/>
        <end position="69"/>
    </location>
</feature>
<keyword evidence="2" id="KW-0805">Transcription regulation</keyword>
<dbReference type="Proteomes" id="UP000302163">
    <property type="component" value="Chromosome"/>
</dbReference>
<dbReference type="InterPro" id="IPR005119">
    <property type="entry name" value="LysR_subst-bd"/>
</dbReference>
<dbReference type="Pfam" id="PF00126">
    <property type="entry name" value="HTH_1"/>
    <property type="match status" value="1"/>
</dbReference>
<keyword evidence="4" id="KW-0804">Transcription</keyword>
<dbReference type="InterPro" id="IPR036388">
    <property type="entry name" value="WH-like_DNA-bd_sf"/>
</dbReference>
<protein>
    <submittedName>
        <fullName evidence="6">LysR family transcriptional regulator</fullName>
    </submittedName>
</protein>
<evidence type="ECO:0000256" key="3">
    <source>
        <dbReference type="ARBA" id="ARBA00023125"/>
    </source>
</evidence>
<dbReference type="EMBL" id="CP040428">
    <property type="protein sequence ID" value="QCT22357.1"/>
    <property type="molecule type" value="Genomic_DNA"/>
</dbReference>
<dbReference type="InterPro" id="IPR036390">
    <property type="entry name" value="WH_DNA-bd_sf"/>
</dbReference>
<dbReference type="PROSITE" id="PS50931">
    <property type="entry name" value="HTH_LYSR"/>
    <property type="match status" value="1"/>
</dbReference>
<evidence type="ECO:0000256" key="4">
    <source>
        <dbReference type="ARBA" id="ARBA00023163"/>
    </source>
</evidence>
<evidence type="ECO:0000259" key="5">
    <source>
        <dbReference type="PROSITE" id="PS50931"/>
    </source>
</evidence>
<accession>A0A4V1G894</accession>
<evidence type="ECO:0000313" key="7">
    <source>
        <dbReference type="Proteomes" id="UP000302163"/>
    </source>
</evidence>
<dbReference type="AlphaFoldDB" id="A0A4V1G894"/>
<dbReference type="PRINTS" id="PR00039">
    <property type="entry name" value="HTHLYSR"/>
</dbReference>
<sequence length="308" mass="34288">MSSIDHFNLWSFDLNLLIAFDALMRERSVTRAAARLKIQQPAMSHNLKTLRLLFDDELFVRVGQVMRPTARALTLSASVNQILEQAQTAITAREVFRPEVERRTFAIGFSSEMEVLLMPGLTARVQSAAPGINLLARPAQPAQVHRLLDEGEIDLAIGCFESGSERYRRRLLFEQSLMSCFNPQLLDLPTPIDRPTWLAQRHALVSQNASIRGCLDWALQAAGVELEMAMAAPEFLTVLSAAMQTPVLATLPARIVRRYAPLLSLAVSPVPLELRVMPIAMVWPTHTDSDPASEWLRQQATAVLAEVD</sequence>
<dbReference type="InterPro" id="IPR000847">
    <property type="entry name" value="LysR_HTH_N"/>
</dbReference>
<dbReference type="Gene3D" id="3.40.190.10">
    <property type="entry name" value="Periplasmic binding protein-like II"/>
    <property type="match status" value="2"/>
</dbReference>
<keyword evidence="3" id="KW-0238">DNA-binding</keyword>
<gene>
    <name evidence="6" type="ORF">FEM41_23275</name>
</gene>
<dbReference type="PANTHER" id="PTHR30118:SF15">
    <property type="entry name" value="TRANSCRIPTIONAL REGULATORY PROTEIN"/>
    <property type="match status" value="1"/>
</dbReference>
<dbReference type="SUPFAM" id="SSF53850">
    <property type="entry name" value="Periplasmic binding protein-like II"/>
    <property type="match status" value="1"/>
</dbReference>
<dbReference type="Pfam" id="PF03466">
    <property type="entry name" value="LysR_substrate"/>
    <property type="match status" value="1"/>
</dbReference>
<dbReference type="RefSeq" id="WP_138098867.1">
    <property type="nucleotide sequence ID" value="NZ_CP040428.1"/>
</dbReference>
<name>A0A4V1G894_9ENTR</name>
<keyword evidence="7" id="KW-1185">Reference proteome</keyword>
<dbReference type="GO" id="GO:0003700">
    <property type="term" value="F:DNA-binding transcription factor activity"/>
    <property type="evidence" value="ECO:0007669"/>
    <property type="project" value="InterPro"/>
</dbReference>
<reference evidence="6 7" key="1">
    <citation type="submission" date="2019-05" db="EMBL/GenBank/DDBJ databases">
        <title>Complete genome sequence of Izhakiella calystegiae KSNA2, an endophyte isolated from beach morning glory (Calystegia soldanella).</title>
        <authorList>
            <person name="Jiang L."/>
            <person name="Jeong J.C."/>
            <person name="Kim C.Y."/>
            <person name="Kim D.H."/>
            <person name="Kim S.W."/>
            <person name="Lee j."/>
        </authorList>
    </citation>
    <scope>NUCLEOTIDE SEQUENCE [LARGE SCALE GENOMIC DNA]</scope>
    <source>
        <strain evidence="6 7">KSNA2</strain>
    </source>
</reference>
<evidence type="ECO:0000256" key="2">
    <source>
        <dbReference type="ARBA" id="ARBA00023015"/>
    </source>
</evidence>
<proteinExistence type="inferred from homology"/>
<dbReference type="SUPFAM" id="SSF46785">
    <property type="entry name" value="Winged helix' DNA-binding domain"/>
    <property type="match status" value="1"/>
</dbReference>